<dbReference type="Pfam" id="PF01841">
    <property type="entry name" value="Transglut_core"/>
    <property type="match status" value="1"/>
</dbReference>
<gene>
    <name evidence="2" type="ORF">D5400_10335</name>
</gene>
<dbReference type="InterPro" id="IPR038765">
    <property type="entry name" value="Papain-like_cys_pep_sf"/>
</dbReference>
<dbReference type="Pfam" id="PF08379">
    <property type="entry name" value="Bact_transglu_N"/>
    <property type="match status" value="1"/>
</dbReference>
<dbReference type="KEGG" id="abaw:D5400_10335"/>
<reference evidence="2 3" key="1">
    <citation type="submission" date="2018-09" db="EMBL/GenBank/DDBJ databases">
        <title>Marinorhizobium profundi gen. nov., sp. nov., isolated from a deep-sea sediment sample from the New Britain Trench and proposal of Marinorhizobiaceae fam. nov. in the order Rhizobiales of the class Alphaproteobacteria.</title>
        <authorList>
            <person name="Cao J."/>
        </authorList>
    </citation>
    <scope>NUCLEOTIDE SEQUENCE [LARGE SCALE GENOMIC DNA]</scope>
    <source>
        <strain evidence="2 3">WS11</strain>
    </source>
</reference>
<accession>A0A3Q8XQP0</accession>
<organism evidence="2 3">
    <name type="scientific">Georhizobium profundi</name>
    <dbReference type="NCBI Taxonomy" id="2341112"/>
    <lineage>
        <taxon>Bacteria</taxon>
        <taxon>Pseudomonadati</taxon>
        <taxon>Pseudomonadota</taxon>
        <taxon>Alphaproteobacteria</taxon>
        <taxon>Hyphomicrobiales</taxon>
        <taxon>Rhizobiaceae</taxon>
        <taxon>Georhizobium</taxon>
    </lineage>
</organism>
<protein>
    <submittedName>
        <fullName evidence="2">Transglutaminase family protein</fullName>
    </submittedName>
</protein>
<proteinExistence type="predicted"/>
<dbReference type="PANTHER" id="PTHR33490:SF6">
    <property type="entry name" value="SLL1049 PROTEIN"/>
    <property type="match status" value="1"/>
</dbReference>
<dbReference type="AlphaFoldDB" id="A0A3Q8XQP0"/>
<evidence type="ECO:0000313" key="3">
    <source>
        <dbReference type="Proteomes" id="UP000268192"/>
    </source>
</evidence>
<feature type="domain" description="Transglutaminase-like" evidence="1">
    <location>
        <begin position="157"/>
        <end position="221"/>
    </location>
</feature>
<dbReference type="Gene3D" id="3.10.620.30">
    <property type="match status" value="1"/>
</dbReference>
<dbReference type="SMART" id="SM00460">
    <property type="entry name" value="TGc"/>
    <property type="match status" value="1"/>
</dbReference>
<dbReference type="PANTHER" id="PTHR33490">
    <property type="entry name" value="BLR5614 PROTEIN-RELATED"/>
    <property type="match status" value="1"/>
</dbReference>
<evidence type="ECO:0000313" key="2">
    <source>
        <dbReference type="EMBL" id="AZN71619.1"/>
    </source>
</evidence>
<evidence type="ECO:0000259" key="1">
    <source>
        <dbReference type="SMART" id="SM00460"/>
    </source>
</evidence>
<dbReference type="Proteomes" id="UP000268192">
    <property type="component" value="Chromosome"/>
</dbReference>
<name>A0A3Q8XQP0_9HYPH</name>
<dbReference type="EMBL" id="CP032509">
    <property type="protein sequence ID" value="AZN71619.1"/>
    <property type="molecule type" value="Genomic_DNA"/>
</dbReference>
<sequence length="264" mass="29191">MQIRVSHSTEYNYNIPIYYALQRLRLTPRSGRGQTVVNWQTDIEGARVEVTYDDHFGNLTQLLSAEGDPHMIRIIAHGEVVTEDVNGVSGPHVGFAPLWLYLRDTHLTRAGKPIRDLARAIPGKDPLERLHGLMATISDRVAYEIGTTDAQTTAEEALENGSGVCQDHSHIFLSAARYLDFPSRYVSGYLLMDDRTEQVATHAWAEAFVEGLGWVGFDAANGISPDERYIRIATGLDFVDVSPVSGIRHGNSTETLAVAITVEQ</sequence>
<dbReference type="InterPro" id="IPR013589">
    <property type="entry name" value="Bac_transglu_N"/>
</dbReference>
<dbReference type="InterPro" id="IPR002931">
    <property type="entry name" value="Transglutaminase-like"/>
</dbReference>
<dbReference type="OrthoDB" id="9804023at2"/>
<dbReference type="RefSeq" id="WP_126009929.1">
    <property type="nucleotide sequence ID" value="NZ_CP032509.1"/>
</dbReference>
<dbReference type="SUPFAM" id="SSF54001">
    <property type="entry name" value="Cysteine proteinases"/>
    <property type="match status" value="1"/>
</dbReference>
<keyword evidence="3" id="KW-1185">Reference proteome</keyword>